<dbReference type="AlphaFoldDB" id="C8VXY4"/>
<evidence type="ECO:0000259" key="1">
    <source>
        <dbReference type="Pfam" id="PF04266"/>
    </source>
</evidence>
<gene>
    <name evidence="2" type="ordered locus">Dtox_3920</name>
</gene>
<dbReference type="InterPro" id="IPR015947">
    <property type="entry name" value="PUA-like_sf"/>
</dbReference>
<keyword evidence="3" id="KW-1185">Reference proteome</keyword>
<dbReference type="InterPro" id="IPR007374">
    <property type="entry name" value="ASCH_domain"/>
</dbReference>
<dbReference type="STRING" id="485916.Dtox_3920"/>
<dbReference type="OrthoDB" id="359066at2"/>
<accession>C8VXY4</accession>
<reference evidence="2 3" key="1">
    <citation type="journal article" date="2009" name="Stand. Genomic Sci.">
        <title>Complete genome sequence of Desulfotomaculum acetoxidans type strain (5575).</title>
        <authorList>
            <person name="Spring S."/>
            <person name="Lapidus A."/>
            <person name="Schroder M."/>
            <person name="Gleim D."/>
            <person name="Sims D."/>
            <person name="Meincke L."/>
            <person name="Glavina Del Rio T."/>
            <person name="Tice H."/>
            <person name="Copeland A."/>
            <person name="Cheng J.F."/>
            <person name="Lucas S."/>
            <person name="Chen F."/>
            <person name="Nolan M."/>
            <person name="Bruce D."/>
            <person name="Goodwin L."/>
            <person name="Pitluck S."/>
            <person name="Ivanova N."/>
            <person name="Mavromatis K."/>
            <person name="Mikhailova N."/>
            <person name="Pati A."/>
            <person name="Chen A."/>
            <person name="Palaniappan K."/>
            <person name="Land M."/>
            <person name="Hauser L."/>
            <person name="Chang Y.J."/>
            <person name="Jeffries C.D."/>
            <person name="Chain P."/>
            <person name="Saunders E."/>
            <person name="Brettin T."/>
            <person name="Detter J.C."/>
            <person name="Goker M."/>
            <person name="Bristow J."/>
            <person name="Eisen J.A."/>
            <person name="Markowitz V."/>
            <person name="Hugenholtz P."/>
            <person name="Kyrpides N.C."/>
            <person name="Klenk H.P."/>
            <person name="Han C."/>
        </authorList>
    </citation>
    <scope>NUCLEOTIDE SEQUENCE [LARGE SCALE GENOMIC DNA]</scope>
    <source>
        <strain evidence="3">ATCC 49208 / DSM 771 / VKM B-1644</strain>
    </source>
</reference>
<dbReference type="KEGG" id="dae:Dtox_3920"/>
<dbReference type="HOGENOM" id="CLU_051256_2_2_9"/>
<sequence>MKAISIRQPWATLVVHGLKTIELRNWKRKYNILPQSLYIHTGSRVDKTAPVEVWQLAEQFETSKVRGAIIGMVNLIEMFLYDNAEKFDLDRGLHLTNWEYTENLYGLRMKDAMLIDKPVNYRGQLGLFNVDGKITQY</sequence>
<dbReference type="RefSeq" id="WP_015759290.1">
    <property type="nucleotide sequence ID" value="NC_013216.1"/>
</dbReference>
<protein>
    <recommendedName>
        <fullName evidence="1">ASCH domain-containing protein</fullName>
    </recommendedName>
</protein>
<organism evidence="2 3">
    <name type="scientific">Desulfofarcimen acetoxidans (strain ATCC 49208 / DSM 771 / KCTC 5769 / VKM B-1644 / 5575)</name>
    <name type="common">Desulfotomaculum acetoxidans</name>
    <dbReference type="NCBI Taxonomy" id="485916"/>
    <lineage>
        <taxon>Bacteria</taxon>
        <taxon>Bacillati</taxon>
        <taxon>Bacillota</taxon>
        <taxon>Clostridia</taxon>
        <taxon>Eubacteriales</taxon>
        <taxon>Peptococcaceae</taxon>
        <taxon>Desulfofarcimen</taxon>
    </lineage>
</organism>
<dbReference type="Proteomes" id="UP000002217">
    <property type="component" value="Chromosome"/>
</dbReference>
<name>C8VXY4_DESAS</name>
<proteinExistence type="predicted"/>
<dbReference type="Pfam" id="PF04266">
    <property type="entry name" value="ASCH"/>
    <property type="match status" value="1"/>
</dbReference>
<feature type="domain" description="ASCH" evidence="1">
    <location>
        <begin position="4"/>
        <end position="53"/>
    </location>
</feature>
<evidence type="ECO:0000313" key="2">
    <source>
        <dbReference type="EMBL" id="ACV64613.1"/>
    </source>
</evidence>
<dbReference type="EMBL" id="CP001720">
    <property type="protein sequence ID" value="ACV64613.1"/>
    <property type="molecule type" value="Genomic_DNA"/>
</dbReference>
<dbReference type="SUPFAM" id="SSF88697">
    <property type="entry name" value="PUA domain-like"/>
    <property type="match status" value="1"/>
</dbReference>
<evidence type="ECO:0000313" key="3">
    <source>
        <dbReference type="Proteomes" id="UP000002217"/>
    </source>
</evidence>
<dbReference type="Gene3D" id="2.30.130.30">
    <property type="entry name" value="Hypothetical protein"/>
    <property type="match status" value="1"/>
</dbReference>